<evidence type="ECO:0000313" key="1">
    <source>
        <dbReference type="EMBL" id="GIH23025.1"/>
    </source>
</evidence>
<dbReference type="Gene3D" id="1.10.260.40">
    <property type="entry name" value="lambda repressor-like DNA-binding domains"/>
    <property type="match status" value="1"/>
</dbReference>
<gene>
    <name evidence="1" type="ORF">Aph01nite_13350</name>
</gene>
<dbReference type="InterPro" id="IPR010982">
    <property type="entry name" value="Lambda_DNA-bd_dom_sf"/>
</dbReference>
<comment type="caution">
    <text evidence="1">The sequence shown here is derived from an EMBL/GenBank/DDBJ whole genome shotgun (WGS) entry which is preliminary data.</text>
</comment>
<dbReference type="RefSeq" id="WP_204039843.1">
    <property type="nucleotide sequence ID" value="NZ_BOOA01000007.1"/>
</dbReference>
<keyword evidence="2" id="KW-1185">Reference proteome</keyword>
<dbReference type="AlphaFoldDB" id="A0A919Q979"/>
<dbReference type="CDD" id="cd00093">
    <property type="entry name" value="HTH_XRE"/>
    <property type="match status" value="1"/>
</dbReference>
<dbReference type="EMBL" id="BOOA01000007">
    <property type="protein sequence ID" value="GIH23025.1"/>
    <property type="molecule type" value="Genomic_DNA"/>
</dbReference>
<name>A0A919Q979_9ACTN</name>
<protein>
    <recommendedName>
        <fullName evidence="3">HTH cro/C1-type domain-containing protein</fullName>
    </recommendedName>
</protein>
<accession>A0A919Q979</accession>
<sequence length="319" mass="35882">MAEEVRATKTLGEYVLERRKQLGLSQDAAAWLAGVAKSTFRNVEGDRVEEARTWRQIERALGWRTGSEEAIRAASPPRTILSDWSFRIILKVIIWEYDNLAILTQSFRMAQHRVTDAEKVLEETLQGVGSAESRGDQVQKAIHEVKADELREVVKDLTTDLREHESGLSDFERVSERRRAAFHDFLARVIERDLTTNVGAAQFTTALFDGLEFREFAEIAEEVRRWRGFDLLDIVDRSQLSAGRQAAFDELRKDAAAPVPIPNSPEPPQSRHVMLPLVFSHSLSDVEIGWITEKLVSLASDFAQAIVLGKSGSVREDGG</sequence>
<reference evidence="1" key="1">
    <citation type="submission" date="2021-01" db="EMBL/GenBank/DDBJ databases">
        <title>Whole genome shotgun sequence of Acrocarpospora phusangensis NBRC 108782.</title>
        <authorList>
            <person name="Komaki H."/>
            <person name="Tamura T."/>
        </authorList>
    </citation>
    <scope>NUCLEOTIDE SEQUENCE</scope>
    <source>
        <strain evidence="1">NBRC 108782</strain>
    </source>
</reference>
<dbReference type="GO" id="GO:0003677">
    <property type="term" value="F:DNA binding"/>
    <property type="evidence" value="ECO:0007669"/>
    <property type="project" value="InterPro"/>
</dbReference>
<organism evidence="1 2">
    <name type="scientific">Acrocarpospora phusangensis</name>
    <dbReference type="NCBI Taxonomy" id="1070424"/>
    <lineage>
        <taxon>Bacteria</taxon>
        <taxon>Bacillati</taxon>
        <taxon>Actinomycetota</taxon>
        <taxon>Actinomycetes</taxon>
        <taxon>Streptosporangiales</taxon>
        <taxon>Streptosporangiaceae</taxon>
        <taxon>Acrocarpospora</taxon>
    </lineage>
</organism>
<dbReference type="SUPFAM" id="SSF47413">
    <property type="entry name" value="lambda repressor-like DNA-binding domains"/>
    <property type="match status" value="1"/>
</dbReference>
<dbReference type="InterPro" id="IPR001387">
    <property type="entry name" value="Cro/C1-type_HTH"/>
</dbReference>
<dbReference type="Proteomes" id="UP000640052">
    <property type="component" value="Unassembled WGS sequence"/>
</dbReference>
<evidence type="ECO:0000313" key="2">
    <source>
        <dbReference type="Proteomes" id="UP000640052"/>
    </source>
</evidence>
<evidence type="ECO:0008006" key="3">
    <source>
        <dbReference type="Google" id="ProtNLM"/>
    </source>
</evidence>
<proteinExistence type="predicted"/>